<dbReference type="Proteomes" id="UP000612282">
    <property type="component" value="Unassembled WGS sequence"/>
</dbReference>
<sequence length="194" mass="19478">MNARFALFGEVLITGVAVAAASLGVVTALPAAVAGAGHLRRHVDGEGGGLSTAAADFRTAFRRLPAASVGLPVLAALLAWNLTAGRQAGTPAFVACLIVAALAAITVVRLAASWTPDDPSPVRTAIHHTVTDPAGSALLAGALLGTVAVGWMLLPLIIIAPGLLLLASLAVHRRLTDPGPSPSNTATRSRVRGS</sequence>
<proteinExistence type="predicted"/>
<name>A0ABQ3X6N2_9ACTN</name>
<protein>
    <recommendedName>
        <fullName evidence="4">Integral membrane protein</fullName>
    </recommendedName>
</protein>
<reference evidence="2 3" key="1">
    <citation type="submission" date="2021-01" db="EMBL/GenBank/DDBJ databases">
        <title>Whole genome shotgun sequence of Actinoplanes couchii NBRC 106145.</title>
        <authorList>
            <person name="Komaki H."/>
            <person name="Tamura T."/>
        </authorList>
    </citation>
    <scope>NUCLEOTIDE SEQUENCE [LARGE SCALE GENOMIC DNA]</scope>
    <source>
        <strain evidence="2 3">NBRC 106145</strain>
    </source>
</reference>
<evidence type="ECO:0000256" key="1">
    <source>
        <dbReference type="SAM" id="Phobius"/>
    </source>
</evidence>
<organism evidence="2 3">
    <name type="scientific">Actinoplanes couchii</name>
    <dbReference type="NCBI Taxonomy" id="403638"/>
    <lineage>
        <taxon>Bacteria</taxon>
        <taxon>Bacillati</taxon>
        <taxon>Actinomycetota</taxon>
        <taxon>Actinomycetes</taxon>
        <taxon>Micromonosporales</taxon>
        <taxon>Micromonosporaceae</taxon>
        <taxon>Actinoplanes</taxon>
    </lineage>
</organism>
<feature type="transmembrane region" description="Helical" evidence="1">
    <location>
        <begin position="134"/>
        <end position="167"/>
    </location>
</feature>
<evidence type="ECO:0000313" key="3">
    <source>
        <dbReference type="Proteomes" id="UP000612282"/>
    </source>
</evidence>
<dbReference type="EMBL" id="BOMG01000039">
    <property type="protein sequence ID" value="GID54177.1"/>
    <property type="molecule type" value="Genomic_DNA"/>
</dbReference>
<comment type="caution">
    <text evidence="2">The sequence shown here is derived from an EMBL/GenBank/DDBJ whole genome shotgun (WGS) entry which is preliminary data.</text>
</comment>
<feature type="transmembrane region" description="Helical" evidence="1">
    <location>
        <begin position="60"/>
        <end position="80"/>
    </location>
</feature>
<evidence type="ECO:0008006" key="4">
    <source>
        <dbReference type="Google" id="ProtNLM"/>
    </source>
</evidence>
<keyword evidence="1" id="KW-1133">Transmembrane helix</keyword>
<keyword evidence="3" id="KW-1185">Reference proteome</keyword>
<evidence type="ECO:0000313" key="2">
    <source>
        <dbReference type="EMBL" id="GID54177.1"/>
    </source>
</evidence>
<feature type="transmembrane region" description="Helical" evidence="1">
    <location>
        <begin position="92"/>
        <end position="114"/>
    </location>
</feature>
<keyword evidence="1" id="KW-0812">Transmembrane</keyword>
<keyword evidence="1" id="KW-0472">Membrane</keyword>
<accession>A0ABQ3X6N2</accession>
<dbReference type="RefSeq" id="WP_203795287.1">
    <property type="nucleotide sequence ID" value="NZ_BAAAQE010000035.1"/>
</dbReference>
<gene>
    <name evidence="2" type="ORF">Aco03nite_025810</name>
</gene>